<sequence length="102" mass="12026">MSNGYIIITNTITQHMRELYHKHTLNLRYGTMPNQHKTQIKCSYSPKINTGKRNFKKIEYDKPSTKVWPMQKEIKKYPDNISFLNLARGLKVNLQGLHLSSY</sequence>
<organism evidence="1">
    <name type="scientific">Rhizophora mucronata</name>
    <name type="common">Asiatic mangrove</name>
    <dbReference type="NCBI Taxonomy" id="61149"/>
    <lineage>
        <taxon>Eukaryota</taxon>
        <taxon>Viridiplantae</taxon>
        <taxon>Streptophyta</taxon>
        <taxon>Embryophyta</taxon>
        <taxon>Tracheophyta</taxon>
        <taxon>Spermatophyta</taxon>
        <taxon>Magnoliopsida</taxon>
        <taxon>eudicotyledons</taxon>
        <taxon>Gunneridae</taxon>
        <taxon>Pentapetalae</taxon>
        <taxon>rosids</taxon>
        <taxon>fabids</taxon>
        <taxon>Malpighiales</taxon>
        <taxon>Rhizophoraceae</taxon>
        <taxon>Rhizophora</taxon>
    </lineage>
</organism>
<evidence type="ECO:0000313" key="1">
    <source>
        <dbReference type="EMBL" id="MBW96216.1"/>
    </source>
</evidence>
<accession>A0A2P2JRW1</accession>
<dbReference type="AlphaFoldDB" id="A0A2P2JRW1"/>
<proteinExistence type="predicted"/>
<reference evidence="1" key="1">
    <citation type="submission" date="2018-02" db="EMBL/GenBank/DDBJ databases">
        <title>Rhizophora mucronata_Transcriptome.</title>
        <authorList>
            <person name="Meera S.P."/>
            <person name="Sreeshan A."/>
            <person name="Augustine A."/>
        </authorList>
    </citation>
    <scope>NUCLEOTIDE SEQUENCE</scope>
    <source>
        <tissue evidence="1">Leaf</tissue>
    </source>
</reference>
<name>A0A2P2JRW1_RHIMU</name>
<dbReference type="EMBL" id="GGEC01015733">
    <property type="protein sequence ID" value="MBW96216.1"/>
    <property type="molecule type" value="Transcribed_RNA"/>
</dbReference>
<protein>
    <submittedName>
        <fullName evidence="1">Uncharacterized protein</fullName>
    </submittedName>
</protein>